<accession>A0A644VYB4</accession>
<dbReference type="Pfam" id="PF08013">
    <property type="entry name" value="GatZ_KbaZ-like"/>
    <property type="match status" value="1"/>
</dbReference>
<comment type="caution">
    <text evidence="1">The sequence shown here is derived from an EMBL/GenBank/DDBJ whole genome shotgun (WGS) entry which is preliminary data.</text>
</comment>
<protein>
    <submittedName>
        <fullName evidence="1">D-tagatose-1,6-bisphosphate aldolase subunit KbaZ</fullName>
    </submittedName>
</protein>
<dbReference type="Gene3D" id="1.10.400.20">
    <property type="entry name" value="putative tagatose 6-phosphate kinase domain like"/>
    <property type="match status" value="1"/>
</dbReference>
<name>A0A644VYB4_9ZZZZ</name>
<reference evidence="1" key="1">
    <citation type="submission" date="2019-08" db="EMBL/GenBank/DDBJ databases">
        <authorList>
            <person name="Kucharzyk K."/>
            <person name="Murdoch R.W."/>
            <person name="Higgins S."/>
            <person name="Loffler F."/>
        </authorList>
    </citation>
    <scope>NUCLEOTIDE SEQUENCE</scope>
</reference>
<dbReference type="InterPro" id="IPR013785">
    <property type="entry name" value="Aldolase_TIM"/>
</dbReference>
<dbReference type="EMBL" id="VSSQ01000496">
    <property type="protein sequence ID" value="MPL96130.1"/>
    <property type="molecule type" value="Genomic_DNA"/>
</dbReference>
<proteinExistence type="predicted"/>
<gene>
    <name evidence="1" type="primary">kbaZ_1</name>
    <name evidence="1" type="ORF">SDC9_42305</name>
</gene>
<dbReference type="Gene3D" id="3.20.20.70">
    <property type="entry name" value="Aldolase class I"/>
    <property type="match status" value="1"/>
</dbReference>
<organism evidence="1">
    <name type="scientific">bioreactor metagenome</name>
    <dbReference type="NCBI Taxonomy" id="1076179"/>
    <lineage>
        <taxon>unclassified sequences</taxon>
        <taxon>metagenomes</taxon>
        <taxon>ecological metagenomes</taxon>
    </lineage>
</organism>
<dbReference type="SUPFAM" id="SSF51569">
    <property type="entry name" value="Aldolase"/>
    <property type="match status" value="1"/>
</dbReference>
<dbReference type="GO" id="GO:0005975">
    <property type="term" value="P:carbohydrate metabolic process"/>
    <property type="evidence" value="ECO:0007669"/>
    <property type="project" value="InterPro"/>
</dbReference>
<dbReference type="AlphaFoldDB" id="A0A644VYB4"/>
<sequence>MALTENILKQIATLEAETGIKRTLFAVCPNSTSVIKAAFRAAKRNNAPIKFAATLNQVDGDGGYTGLTQREFIKLLTIEADAVNYNGPYIAAIDHGGPWLKDVQSIERWDTERAMNGVKKSFEDAILAGYHLIHVDPTVDIFLPKGEIIDIKVVAARTVELMVHAELFRRKNNIPPISYEVGTEEVHGGLADEAVFDTFIVELKKGLKDAGLKDVWPCFIVGKVGTDLHTTTFDKEVALQLTQKVKQFGSYIKGHYTDGVTNPEDYPLCGMGAANVGPEFTMSEYDALVELEEKEIQLSNGIAQLSNIKNTLWRLVYDSNRWKKWLQEDEQGKDFGQLTEDRKNWLVKTGCRYIWQHPEAVVARYKLYENLKRHGIDAESVVLGKIEHDMDKYFYAFNLVNLNSLLK</sequence>
<evidence type="ECO:0000313" key="1">
    <source>
        <dbReference type="EMBL" id="MPL96130.1"/>
    </source>
</evidence>
<dbReference type="InterPro" id="IPR012062">
    <property type="entry name" value="GatZ/KbaZ-like"/>
</dbReference>